<proteinExistence type="predicted"/>
<dbReference type="SUPFAM" id="SSF54001">
    <property type="entry name" value="Cysteine proteinases"/>
    <property type="match status" value="1"/>
</dbReference>
<evidence type="ECO:0000313" key="2">
    <source>
        <dbReference type="Proteomes" id="UP000198618"/>
    </source>
</evidence>
<protein>
    <recommendedName>
        <fullName evidence="3">Permuted papain-like amidase enzyme, YaeF/YiiX, C92 family</fullName>
    </recommendedName>
</protein>
<evidence type="ECO:0000313" key="1">
    <source>
        <dbReference type="EMBL" id="SES64094.1"/>
    </source>
</evidence>
<gene>
    <name evidence="1" type="ORF">SAMN05216389_101205</name>
</gene>
<evidence type="ECO:0008006" key="3">
    <source>
        <dbReference type="Google" id="ProtNLM"/>
    </source>
</evidence>
<dbReference type="STRING" id="930131.SAMN05216389_101205"/>
<organism evidence="1 2">
    <name type="scientific">Oceanobacillus limi</name>
    <dbReference type="NCBI Taxonomy" id="930131"/>
    <lineage>
        <taxon>Bacteria</taxon>
        <taxon>Bacillati</taxon>
        <taxon>Bacillota</taxon>
        <taxon>Bacilli</taxon>
        <taxon>Bacillales</taxon>
        <taxon>Bacillaceae</taxon>
        <taxon>Oceanobacillus</taxon>
    </lineage>
</organism>
<accession>A0A1H9Y5N3</accession>
<dbReference type="Gene3D" id="3.90.1720.10">
    <property type="entry name" value="endopeptidase domain like (from Nostoc punctiforme)"/>
    <property type="match status" value="1"/>
</dbReference>
<reference evidence="1 2" key="1">
    <citation type="submission" date="2016-10" db="EMBL/GenBank/DDBJ databases">
        <authorList>
            <person name="de Groot N.N."/>
        </authorList>
    </citation>
    <scope>NUCLEOTIDE SEQUENCE [LARGE SCALE GENOMIC DNA]</scope>
    <source>
        <strain evidence="1 2">IBRC-M 10780</strain>
    </source>
</reference>
<dbReference type="AlphaFoldDB" id="A0A1H9Y5N3"/>
<dbReference type="Proteomes" id="UP000198618">
    <property type="component" value="Unassembled WGS sequence"/>
</dbReference>
<keyword evidence="2" id="KW-1185">Reference proteome</keyword>
<sequence>MMDNEQKVVYVLLTDTGTVFTKLIQKFTNAPYNHASIVFDENLDEIYSFGRKSPRNPLLAGFIKEDVYFGTYRYFDNTRCLLLKMEVPLKEYLRIRNEIQGFRNQKDIYSYNLLGLVGVAVRRPIHQRNKYFCSQFVAEVFEKSGLNLWELPSALVTPNHFLMHPRFEIVYEGRLYDYPLLDQMMLSMPVGDFGASLRSSLKLIRKKLSL</sequence>
<dbReference type="InterPro" id="IPR038765">
    <property type="entry name" value="Papain-like_cys_pep_sf"/>
</dbReference>
<dbReference type="EMBL" id="FOHE01000001">
    <property type="protein sequence ID" value="SES64094.1"/>
    <property type="molecule type" value="Genomic_DNA"/>
</dbReference>
<name>A0A1H9Y5N3_9BACI</name>